<dbReference type="EC" id="3.1.26.4" evidence="2"/>
<keyword evidence="8" id="KW-1185">Reference proteome</keyword>
<dbReference type="OMA" id="RTVGDMN"/>
<dbReference type="Pfam" id="PF17921">
    <property type="entry name" value="Integrase_H2C2"/>
    <property type="match status" value="1"/>
</dbReference>
<dbReference type="FunFam" id="3.10.20.370:FF:000001">
    <property type="entry name" value="Retrovirus-related Pol polyprotein from transposon 17.6-like protein"/>
    <property type="match status" value="1"/>
</dbReference>
<evidence type="ECO:0000313" key="8">
    <source>
        <dbReference type="Proteomes" id="UP000261560"/>
    </source>
</evidence>
<dbReference type="PROSITE" id="PS50994">
    <property type="entry name" value="INTEGRASE"/>
    <property type="match status" value="1"/>
</dbReference>
<dbReference type="KEGG" id="oml:112157953"/>
<dbReference type="Gene3D" id="3.30.420.10">
    <property type="entry name" value="Ribonuclease H-like superfamily/Ribonuclease H"/>
    <property type="match status" value="1"/>
</dbReference>
<comment type="similarity">
    <text evidence="1">Belongs to the beta type-B retroviral polymerase family. HERV class-II K(HML-2) pol subfamily.</text>
</comment>
<dbReference type="GO" id="GO:0004523">
    <property type="term" value="F:RNA-DNA hybrid ribonuclease activity"/>
    <property type="evidence" value="ECO:0007669"/>
    <property type="project" value="UniProtKB-EC"/>
</dbReference>
<evidence type="ECO:0000259" key="5">
    <source>
        <dbReference type="PROSITE" id="PS50878"/>
    </source>
</evidence>
<dbReference type="Gene3D" id="1.10.340.70">
    <property type="match status" value="1"/>
</dbReference>
<accession>A0A3B3CXA5</accession>
<dbReference type="GeneID" id="112157953"/>
<dbReference type="InterPro" id="IPR041577">
    <property type="entry name" value="RT_RNaseH_2"/>
</dbReference>
<dbReference type="CDD" id="cd01647">
    <property type="entry name" value="RT_LTR"/>
    <property type="match status" value="1"/>
</dbReference>
<feature type="compositionally biased region" description="Low complexity" evidence="4">
    <location>
        <begin position="1029"/>
        <end position="1038"/>
    </location>
</feature>
<evidence type="ECO:0000259" key="6">
    <source>
        <dbReference type="PROSITE" id="PS50994"/>
    </source>
</evidence>
<dbReference type="InterPro" id="IPR041588">
    <property type="entry name" value="Integrase_H2C2"/>
</dbReference>
<evidence type="ECO:0000256" key="4">
    <source>
        <dbReference type="SAM" id="MobiDB-lite"/>
    </source>
</evidence>
<dbReference type="CDD" id="cd09274">
    <property type="entry name" value="RNase_HI_RT_Ty3"/>
    <property type="match status" value="1"/>
</dbReference>
<dbReference type="Pfam" id="PF17919">
    <property type="entry name" value="RT_RNaseH_2"/>
    <property type="match status" value="1"/>
</dbReference>
<dbReference type="InterPro" id="IPR012337">
    <property type="entry name" value="RNaseH-like_sf"/>
</dbReference>
<dbReference type="PROSITE" id="PS50878">
    <property type="entry name" value="RT_POL"/>
    <property type="match status" value="1"/>
</dbReference>
<feature type="domain" description="Integrase catalytic" evidence="6">
    <location>
        <begin position="713"/>
        <end position="871"/>
    </location>
</feature>
<dbReference type="InterPro" id="IPR043502">
    <property type="entry name" value="DNA/RNA_pol_sf"/>
</dbReference>
<dbReference type="SUPFAM" id="SSF53098">
    <property type="entry name" value="Ribonuclease H-like"/>
    <property type="match status" value="1"/>
</dbReference>
<dbReference type="GO" id="GO:0015074">
    <property type="term" value="P:DNA integration"/>
    <property type="evidence" value="ECO:0007669"/>
    <property type="project" value="InterPro"/>
</dbReference>
<dbReference type="InterPro" id="IPR001584">
    <property type="entry name" value="Integrase_cat-core"/>
</dbReference>
<evidence type="ECO:0000313" key="7">
    <source>
        <dbReference type="Ensembl" id="ENSOMEP00000022443.1"/>
    </source>
</evidence>
<feature type="region of interest" description="Disordered" evidence="4">
    <location>
        <begin position="1005"/>
        <end position="1038"/>
    </location>
</feature>
<dbReference type="Pfam" id="PF00665">
    <property type="entry name" value="rve"/>
    <property type="match status" value="1"/>
</dbReference>
<dbReference type="PaxDb" id="30732-ENSOMEP00000022443"/>
<dbReference type="FunFam" id="3.30.70.270:FF:000020">
    <property type="entry name" value="Transposon Tf2-6 polyprotein-like Protein"/>
    <property type="match status" value="1"/>
</dbReference>
<dbReference type="Gene3D" id="3.10.20.370">
    <property type="match status" value="1"/>
</dbReference>
<name>A0A3B3CXA5_ORYME</name>
<dbReference type="STRING" id="30732.ENSOMEP00000022443"/>
<feature type="domain" description="Reverse transcriptase" evidence="5">
    <location>
        <begin position="99"/>
        <end position="278"/>
    </location>
</feature>
<reference evidence="7" key="1">
    <citation type="submission" date="2025-08" db="UniProtKB">
        <authorList>
            <consortium name="Ensembl"/>
        </authorList>
    </citation>
    <scope>IDENTIFICATION</scope>
</reference>
<dbReference type="Gene3D" id="3.30.70.270">
    <property type="match status" value="2"/>
</dbReference>
<feature type="compositionally biased region" description="Acidic residues" evidence="4">
    <location>
        <begin position="1099"/>
        <end position="1109"/>
    </location>
</feature>
<dbReference type="SUPFAM" id="SSF56672">
    <property type="entry name" value="DNA/RNA polymerases"/>
    <property type="match status" value="1"/>
</dbReference>
<evidence type="ECO:0000256" key="3">
    <source>
        <dbReference type="ARBA" id="ARBA00039658"/>
    </source>
</evidence>
<dbReference type="Proteomes" id="UP000261560">
    <property type="component" value="Unplaced"/>
</dbReference>
<dbReference type="FunFam" id="3.10.10.10:FF:000004">
    <property type="entry name" value="Uncharacterized protein"/>
    <property type="match status" value="1"/>
</dbReference>
<dbReference type="AlphaFoldDB" id="A0A3B3CXA5"/>
<dbReference type="InterPro" id="IPR050951">
    <property type="entry name" value="Retrovirus_Pol_polyprotein"/>
</dbReference>
<evidence type="ECO:0000256" key="2">
    <source>
        <dbReference type="ARBA" id="ARBA00012180"/>
    </source>
</evidence>
<dbReference type="InterPro" id="IPR043128">
    <property type="entry name" value="Rev_trsase/Diguanyl_cyclase"/>
</dbReference>
<dbReference type="Pfam" id="PF00078">
    <property type="entry name" value="RVT_1"/>
    <property type="match status" value="1"/>
</dbReference>
<dbReference type="PANTHER" id="PTHR37984:SF15">
    <property type="entry name" value="INTEGRASE CATALYTIC DOMAIN-CONTAINING PROTEIN"/>
    <property type="match status" value="1"/>
</dbReference>
<dbReference type="FunFam" id="1.10.340.70:FF:000001">
    <property type="entry name" value="Retrovirus-related Pol polyprotein from transposon gypsy-like Protein"/>
    <property type="match status" value="1"/>
</dbReference>
<proteinExistence type="inferred from homology"/>
<dbReference type="InterPro" id="IPR036397">
    <property type="entry name" value="RNaseH_sf"/>
</dbReference>
<evidence type="ECO:0000256" key="1">
    <source>
        <dbReference type="ARBA" id="ARBA00010879"/>
    </source>
</evidence>
<reference evidence="7" key="2">
    <citation type="submission" date="2025-09" db="UniProtKB">
        <authorList>
            <consortium name="Ensembl"/>
        </authorList>
    </citation>
    <scope>IDENTIFICATION</scope>
</reference>
<dbReference type="RefSeq" id="XP_024146840.2">
    <property type="nucleotide sequence ID" value="XM_024291072.2"/>
</dbReference>
<feature type="region of interest" description="Disordered" evidence="4">
    <location>
        <begin position="1062"/>
        <end position="1111"/>
    </location>
</feature>
<organism evidence="7 8">
    <name type="scientific">Oryzias melastigma</name>
    <name type="common">Marine medaka</name>
    <dbReference type="NCBI Taxonomy" id="30732"/>
    <lineage>
        <taxon>Eukaryota</taxon>
        <taxon>Metazoa</taxon>
        <taxon>Chordata</taxon>
        <taxon>Craniata</taxon>
        <taxon>Vertebrata</taxon>
        <taxon>Euteleostomi</taxon>
        <taxon>Actinopterygii</taxon>
        <taxon>Neopterygii</taxon>
        <taxon>Teleostei</taxon>
        <taxon>Neoteleostei</taxon>
        <taxon>Acanthomorphata</taxon>
        <taxon>Ovalentaria</taxon>
        <taxon>Atherinomorphae</taxon>
        <taxon>Beloniformes</taxon>
        <taxon>Adrianichthyidae</taxon>
        <taxon>Oryziinae</taxon>
        <taxon>Oryzias</taxon>
    </lineage>
</organism>
<dbReference type="Ensembl" id="ENSOMET00000014731.1">
    <property type="protein sequence ID" value="ENSOMEP00000022443.1"/>
    <property type="gene ID" value="ENSOMEG00000001995.1"/>
</dbReference>
<dbReference type="Gene3D" id="3.10.10.10">
    <property type="entry name" value="HIV Type 1 Reverse Transcriptase, subunit A, domain 1"/>
    <property type="match status" value="1"/>
</dbReference>
<dbReference type="PANTHER" id="PTHR37984">
    <property type="entry name" value="PROTEIN CBG26694"/>
    <property type="match status" value="1"/>
</dbReference>
<sequence length="1177" mass="134839">MHAVDVVTSPQALELKSSTLDPNLFDFGDSPVPAEWKDRLKHELANRPNVFSLDEWDVGLAKDVENKIRLSDSTPFRERSRRLAPADIDDVWKHLQQLIQAGVIKESRSPYASPIVVVRKKNGSIRMCVDYRTLNRRTIPDQYTTPRVDDALDCLNGSKWFSVLDLRSGYYQIAMSEDDKEKTAFICPLGFYQFERMPQGITGAPATFQRLMEKAVGDMHLLQVIVYLDDIIVFGKTLEEHEQRLLKVLDRLEEYGLKVSIDKCQFCQSQVKYVGHIVSEKGIATDPEKVAAVKNWPEPTDLKSLRSFLGFCGYYRRFIANYSSIVRPLTELTKGYPSTQKSKKKLPKDHPKTYLKPSEPFKEHWDEACHKAFKTIIDRLINAPVLAFADPSKPYILHVDASMNGLGAVLNQEYPEGLKPVAFASRKLSESERNYPVHQLEFLALKWAVVEKFHDYLYGARFTVRTDNNPLTYVLTTAKLNAVGHRWLAALATYDFNIQYRPGRHNIDADLLSRQYSNLEQWTDVPQSAIKAICKHETTTSFRFADQLGIPPTAIPEAYAFPVSMNTQSYDQLSSKEIQVAHDLDPVIGIIKQAIHKNDQTVSVKTDSPDTALLWREKSKLHLKDGLLYRMRKTSSGVENKQLILPERYRTSVMKSLHDECGHLGVEKTSELLKDRFYWPRMNTDIEQYIKTCGRCVSRKTLPQRSSPLNQITSNGPLDLVCIDFLQIEPDSKGIANVLIITDHFTRYAQAFPTKDQKSITVAKVLWEKYFVHYELPARIHSDQGRDFESRLIKDLLSMLGIRKSQTSPYHPQGEAQPERFNRTLLSMLGTLESVKKQNWSQHISQLVHAYNCSKNESTGYSPYFLMFGRNARLPVDICFGVAFDENAETSHLQYVDKMKKELKKAYHLATESANKTHLRNKSRYDQCVRDQPLQEGDRVLVRNVGLTGKHKLQDRWKPIPYVIVKKLANLPVYKVKPEQGPGSVKTLHRDHLLPIGYLVRLPETTPTTKRVEPPVTRRQRRRKESSSKSDNSNSCSDSEYEYLCESFQNYQVPRLVQRHDIPTSDNANSEDSSFEVESEHALSEDDAKESEPSNAEQDITEGDTEVETDVPTPRLRKSNWKKQPVIRLTYDQPGNQTEEPVTIVHHGMVIQLNLSSHNSLLESSKSKKHSKSRYRH</sequence>
<dbReference type="FunFam" id="3.30.420.10:FF:000269">
    <property type="entry name" value="Uncharacterized protein"/>
    <property type="match status" value="1"/>
</dbReference>
<dbReference type="OrthoDB" id="115435at2759"/>
<feature type="compositionally biased region" description="Basic and acidic residues" evidence="4">
    <location>
        <begin position="1078"/>
        <end position="1092"/>
    </location>
</feature>
<protein>
    <recommendedName>
        <fullName evidence="3">Gypsy retrotransposon integrase-like protein 1</fullName>
        <ecNumber evidence="2">3.1.26.4</ecNumber>
    </recommendedName>
</protein>
<dbReference type="GO" id="GO:0003676">
    <property type="term" value="F:nucleic acid binding"/>
    <property type="evidence" value="ECO:0007669"/>
    <property type="project" value="InterPro"/>
</dbReference>
<dbReference type="InterPro" id="IPR000477">
    <property type="entry name" value="RT_dom"/>
</dbReference>
<dbReference type="GeneTree" id="ENSGT01100000263500"/>